<dbReference type="HOGENOM" id="CLU_706370_0_0_1"/>
<keyword evidence="2" id="KW-0472">Membrane</keyword>
<dbReference type="EMBL" id="CAIF01000001">
    <property type="protein sequence ID" value="CCH40473.1"/>
    <property type="molecule type" value="Genomic_DNA"/>
</dbReference>
<feature type="region of interest" description="Disordered" evidence="1">
    <location>
        <begin position="263"/>
        <end position="301"/>
    </location>
</feature>
<accession>K0KH15</accession>
<keyword evidence="2" id="KW-1133">Transmembrane helix</keyword>
<evidence type="ECO:0000256" key="1">
    <source>
        <dbReference type="SAM" id="MobiDB-lite"/>
    </source>
</evidence>
<dbReference type="Proteomes" id="UP000009328">
    <property type="component" value="Unassembled WGS sequence"/>
</dbReference>
<evidence type="ECO:0000256" key="2">
    <source>
        <dbReference type="SAM" id="Phobius"/>
    </source>
</evidence>
<gene>
    <name evidence="3" type="ORF">BN7_6</name>
</gene>
<feature type="compositionally biased region" description="Low complexity" evidence="1">
    <location>
        <begin position="265"/>
        <end position="290"/>
    </location>
</feature>
<comment type="caution">
    <text evidence="3">The sequence shown here is derived from an EMBL/GenBank/DDBJ whole genome shotgun (WGS) entry which is preliminary data.</text>
</comment>
<feature type="transmembrane region" description="Helical" evidence="2">
    <location>
        <begin position="130"/>
        <end position="150"/>
    </location>
</feature>
<organism evidence="3 4">
    <name type="scientific">Wickerhamomyces ciferrii (strain ATCC 14091 / BCRC 22168 / CBS 111 / JCM 3599 / NBRC 0793 / NRRL Y-1031 F-60-10)</name>
    <name type="common">Yeast</name>
    <name type="synonym">Pichia ciferrii</name>
    <dbReference type="NCBI Taxonomy" id="1206466"/>
    <lineage>
        <taxon>Eukaryota</taxon>
        <taxon>Fungi</taxon>
        <taxon>Dikarya</taxon>
        <taxon>Ascomycota</taxon>
        <taxon>Saccharomycotina</taxon>
        <taxon>Saccharomycetes</taxon>
        <taxon>Phaffomycetales</taxon>
        <taxon>Wickerhamomycetaceae</taxon>
        <taxon>Wickerhamomyces</taxon>
    </lineage>
</organism>
<reference evidence="3 4" key="1">
    <citation type="journal article" date="2012" name="Eukaryot. Cell">
        <title>Draft genome sequence of Wickerhamomyces ciferrii NRRL Y-1031 F-60-10.</title>
        <authorList>
            <person name="Schneider J."/>
            <person name="Andrea H."/>
            <person name="Blom J."/>
            <person name="Jaenicke S."/>
            <person name="Ruckert C."/>
            <person name="Schorsch C."/>
            <person name="Szczepanowski R."/>
            <person name="Farwick M."/>
            <person name="Goesmann A."/>
            <person name="Puhler A."/>
            <person name="Schaffer S."/>
            <person name="Tauch A."/>
            <person name="Kohler T."/>
            <person name="Brinkrolf K."/>
        </authorList>
    </citation>
    <scope>NUCLEOTIDE SEQUENCE [LARGE SCALE GENOMIC DNA]</scope>
    <source>
        <strain evidence="4">ATCC 14091 / BCRC 22168 / CBS 111 / JCM 3599 / NBRC 0793 / NRRL Y-1031 F-60-10</strain>
    </source>
</reference>
<name>K0KH15_WICCF</name>
<evidence type="ECO:0000313" key="4">
    <source>
        <dbReference type="Proteomes" id="UP000009328"/>
    </source>
</evidence>
<dbReference type="InParanoid" id="K0KH15"/>
<proteinExistence type="predicted"/>
<protein>
    <submittedName>
        <fullName evidence="3">Uncharacterized protein</fullName>
    </submittedName>
</protein>
<keyword evidence="4" id="KW-1185">Reference proteome</keyword>
<dbReference type="AlphaFoldDB" id="K0KH15"/>
<evidence type="ECO:0000313" key="3">
    <source>
        <dbReference type="EMBL" id="CCH40473.1"/>
    </source>
</evidence>
<sequence>MNTNYIDNKDKFLGQSDLNVEELDINDVPLKIQTVAIDDELVVTAVDVASDAATTTPLPLPLLILNKNPHYLLHDFKQFINESKSSIQLQFWEIHDKYSPQQLKSIEEQFLEFYKSEQVSNFLDKYEKPLNNLFIGLTIIIILQIFKFFFNQFTKKPSKTIIPKEALTEKATKDALAGFKDYNLETIPICIGKGDEEELQLLNSYTEILQNSNDEEILTKYGYNINDLINSSELNGLNSSNDNSNLSDMFESTPLDIDEAPLDQSIDSNLNSNSNSSTGNSSNQNSSSNSPPVKSEDSFEKHENLLDDEFSLRLINNSINLDSKSSKSSILEKFSTSPSKKLVYKKSTAILTNNAFPKESVADTTVGDITTETVYSEPFTSDAETSFKNSL</sequence>
<keyword evidence="2" id="KW-0812">Transmembrane</keyword>